<name>A0A2N9AVI0_METEX</name>
<dbReference type="Proteomes" id="UP000233769">
    <property type="component" value="Chromosome tk0001"/>
</dbReference>
<dbReference type="EMBL" id="LT962688">
    <property type="protein sequence ID" value="SOR31336.1"/>
    <property type="molecule type" value="Genomic_DNA"/>
</dbReference>
<proteinExistence type="predicted"/>
<sequence length="72" mass="8421">MDVNRLDETEAVLARTDRAWRSEMVRLYGPDGVLRFGYRCEGRGEDGTPVRRAFEARQHAIASWRRERRAQA</sequence>
<dbReference type="RefSeq" id="WP_042508748.1">
    <property type="nucleotide sequence ID" value="NZ_CP077638.1"/>
</dbReference>
<dbReference type="AlphaFoldDB" id="A0A2N9AVI0"/>
<accession>A0A2N9AVI0</accession>
<evidence type="ECO:0000313" key="1">
    <source>
        <dbReference type="EMBL" id="SOR31336.1"/>
    </source>
</evidence>
<protein>
    <recommendedName>
        <fullName evidence="3">WGR domain-containing protein</fullName>
    </recommendedName>
</protein>
<reference evidence="2" key="1">
    <citation type="submission" date="2017-10" db="EMBL/GenBank/DDBJ databases">
        <authorList>
            <person name="Regsiter A."/>
            <person name="William W."/>
        </authorList>
    </citation>
    <scope>NUCLEOTIDE SEQUENCE [LARGE SCALE GENOMIC DNA]</scope>
</reference>
<gene>
    <name evidence="1" type="ORF">TK0001_4751</name>
</gene>
<evidence type="ECO:0000313" key="2">
    <source>
        <dbReference type="Proteomes" id="UP000233769"/>
    </source>
</evidence>
<organism evidence="1 2">
    <name type="scientific">Methylorubrum extorquens</name>
    <name type="common">Methylobacterium dichloromethanicum</name>
    <name type="synonym">Methylobacterium extorquens</name>
    <dbReference type="NCBI Taxonomy" id="408"/>
    <lineage>
        <taxon>Bacteria</taxon>
        <taxon>Pseudomonadati</taxon>
        <taxon>Pseudomonadota</taxon>
        <taxon>Alphaproteobacteria</taxon>
        <taxon>Hyphomicrobiales</taxon>
        <taxon>Methylobacteriaceae</taxon>
        <taxon>Methylorubrum</taxon>
    </lineage>
</organism>
<evidence type="ECO:0008006" key="3">
    <source>
        <dbReference type="Google" id="ProtNLM"/>
    </source>
</evidence>